<protein>
    <submittedName>
        <fullName evidence="2">Uncharacterized protein</fullName>
    </submittedName>
</protein>
<sequence>MKAIDLKKTVITFLTAVVIFVVSFAVAGVNAKAIEPEPLDNATLVITSYSIDGEEYVTPGEVFTLNITVKNTSYTQRVGNASVAFSQPEDLIYVEYGKTGVGYLGYFKENEEKHISIRLIASEAINATEVLAYLKLTYADAFNTHNESINQVMIPVSDSGIVVVDNYDATTQATTGSGNRIGVTYHNSGNTSIGDIVLHMSGSTIVPQYQELGALTSNAVETADVYLIFTVAGTQSVDFYFTYVDSDGIEHQTATQTYTFNVSAPQANEIENVSVTDIYRINQIGSIILCVVALLISGILVFIYRVKSNSSKRV</sequence>
<dbReference type="OrthoDB" id="2049158at2"/>
<accession>A0A1H9URI0</accession>
<dbReference type="EMBL" id="FOGJ01000019">
    <property type="protein sequence ID" value="SES12105.1"/>
    <property type="molecule type" value="Genomic_DNA"/>
</dbReference>
<dbReference type="AlphaFoldDB" id="A0A1H9URI0"/>
<keyword evidence="1" id="KW-0812">Transmembrane</keyword>
<evidence type="ECO:0000256" key="1">
    <source>
        <dbReference type="SAM" id="Phobius"/>
    </source>
</evidence>
<name>A0A1H9URI0_BUTFI</name>
<evidence type="ECO:0000313" key="3">
    <source>
        <dbReference type="Proteomes" id="UP000182584"/>
    </source>
</evidence>
<feature type="transmembrane region" description="Helical" evidence="1">
    <location>
        <begin position="284"/>
        <end position="304"/>
    </location>
</feature>
<reference evidence="2 3" key="1">
    <citation type="submission" date="2016-10" db="EMBL/GenBank/DDBJ databases">
        <authorList>
            <person name="de Groot N.N."/>
        </authorList>
    </citation>
    <scope>NUCLEOTIDE SEQUENCE [LARGE SCALE GENOMIC DNA]</scope>
    <source>
        <strain evidence="2 3">AR40</strain>
    </source>
</reference>
<proteinExistence type="predicted"/>
<keyword evidence="1" id="KW-1133">Transmembrane helix</keyword>
<organism evidence="2 3">
    <name type="scientific">Butyrivibrio fibrisolvens</name>
    <dbReference type="NCBI Taxonomy" id="831"/>
    <lineage>
        <taxon>Bacteria</taxon>
        <taxon>Bacillati</taxon>
        <taxon>Bacillota</taxon>
        <taxon>Clostridia</taxon>
        <taxon>Lachnospirales</taxon>
        <taxon>Lachnospiraceae</taxon>
        <taxon>Butyrivibrio</taxon>
    </lineage>
</organism>
<keyword evidence="1" id="KW-0472">Membrane</keyword>
<dbReference type="Proteomes" id="UP000182584">
    <property type="component" value="Unassembled WGS sequence"/>
</dbReference>
<dbReference type="RefSeq" id="WP_027216427.1">
    <property type="nucleotide sequence ID" value="NZ_FOGJ01000019.1"/>
</dbReference>
<evidence type="ECO:0000313" key="2">
    <source>
        <dbReference type="EMBL" id="SES12105.1"/>
    </source>
</evidence>
<gene>
    <name evidence="2" type="ORF">SAMN04487884_11972</name>
</gene>